<dbReference type="RefSeq" id="XP_030999646.1">
    <property type="nucleotide sequence ID" value="XM_031134790.1"/>
</dbReference>
<dbReference type="PANTHER" id="PTHR31001:SF87">
    <property type="entry name" value="COL-21"/>
    <property type="match status" value="1"/>
</dbReference>
<sequence length="492" mass="55998">MLVAFFMDNINLVFSVIHEPSFRKTYQHFWDTTTRREDTDLTWLALLFTVLSLSATYMPKGFSATVGFEASTIQKLAHTWHSASRQALHAGCFEHKSQLNQLAVFINSQLYWYAVADIETRNACFAQAVHSAQMLRLDREGTGANPLETEMRRRIWWELWIADADRSLNYGRTPLIQTRPDRILLPSNCNDNDITENSITSQPEQKATEASAAIARAKYFRIFHRLFDNDREHMHSWEYVSALDREIQALDDELPWFFRQSEWDSGRPFVDHTSVIPQALIWQHYVIHSSVRIQRLRMMRPFLATQPAALEVSVQAAGEALDSYKSLRSHPILRSNPKFQITAHQAYSSAVQLAAFLLVERVAPDGLREDIEMVINDLKDNPLDLPMADAAHKLLGRMLWIHDQRTGGETSGVADSIAPEIGPVFGGESSARDYLQSRRSRPPRDDVAVADDVLIGANSLFDLFDTDWSTDQFGLGDWITLFHDTGGISTNE</sequence>
<evidence type="ECO:0000259" key="3">
    <source>
        <dbReference type="SMART" id="SM00906"/>
    </source>
</evidence>
<dbReference type="Pfam" id="PF04082">
    <property type="entry name" value="Fungal_trans"/>
    <property type="match status" value="1"/>
</dbReference>
<organism evidence="4 5">
    <name type="scientific">Thyridium curvatum</name>
    <dbReference type="NCBI Taxonomy" id="1093900"/>
    <lineage>
        <taxon>Eukaryota</taxon>
        <taxon>Fungi</taxon>
        <taxon>Dikarya</taxon>
        <taxon>Ascomycota</taxon>
        <taxon>Pezizomycotina</taxon>
        <taxon>Sordariomycetes</taxon>
        <taxon>Sordariomycetidae</taxon>
        <taxon>Thyridiales</taxon>
        <taxon>Thyridiaceae</taxon>
        <taxon>Thyridium</taxon>
    </lineage>
</organism>
<dbReference type="CDD" id="cd12148">
    <property type="entry name" value="fungal_TF_MHR"/>
    <property type="match status" value="1"/>
</dbReference>
<dbReference type="InterPro" id="IPR050613">
    <property type="entry name" value="Sec_Metabolite_Reg"/>
</dbReference>
<dbReference type="InterPro" id="IPR007219">
    <property type="entry name" value="XnlR_reg_dom"/>
</dbReference>
<evidence type="ECO:0000256" key="2">
    <source>
        <dbReference type="ARBA" id="ARBA00023242"/>
    </source>
</evidence>
<dbReference type="STRING" id="1093900.A0A507B486"/>
<dbReference type="PANTHER" id="PTHR31001">
    <property type="entry name" value="UNCHARACTERIZED TRANSCRIPTIONAL REGULATORY PROTEIN"/>
    <property type="match status" value="1"/>
</dbReference>
<feature type="domain" description="Xylanolytic transcriptional activator regulatory" evidence="3">
    <location>
        <begin position="121"/>
        <end position="194"/>
    </location>
</feature>
<dbReference type="SMART" id="SM00906">
    <property type="entry name" value="Fungal_trans"/>
    <property type="match status" value="1"/>
</dbReference>
<dbReference type="EMBL" id="SKBQ01000129">
    <property type="protein sequence ID" value="TPX17935.1"/>
    <property type="molecule type" value="Genomic_DNA"/>
</dbReference>
<evidence type="ECO:0000313" key="4">
    <source>
        <dbReference type="EMBL" id="TPX17935.1"/>
    </source>
</evidence>
<dbReference type="GO" id="GO:0003677">
    <property type="term" value="F:DNA binding"/>
    <property type="evidence" value="ECO:0007669"/>
    <property type="project" value="InterPro"/>
</dbReference>
<dbReference type="GO" id="GO:0008270">
    <property type="term" value="F:zinc ion binding"/>
    <property type="evidence" value="ECO:0007669"/>
    <property type="project" value="InterPro"/>
</dbReference>
<dbReference type="Proteomes" id="UP000319257">
    <property type="component" value="Unassembled WGS sequence"/>
</dbReference>
<dbReference type="GO" id="GO:0005634">
    <property type="term" value="C:nucleus"/>
    <property type="evidence" value="ECO:0007669"/>
    <property type="project" value="UniProtKB-SubCell"/>
</dbReference>
<accession>A0A507B486</accession>
<gene>
    <name evidence="4" type="ORF">E0L32_011998</name>
</gene>
<reference evidence="4 5" key="1">
    <citation type="submission" date="2019-06" db="EMBL/GenBank/DDBJ databases">
        <title>Draft genome sequence of the filamentous fungus Phialemoniopsis curvata isolated from diesel fuel.</title>
        <authorList>
            <person name="Varaljay V.A."/>
            <person name="Lyon W.J."/>
            <person name="Crouch A.L."/>
            <person name="Drake C.E."/>
            <person name="Hollomon J.M."/>
            <person name="Nadeau L.J."/>
            <person name="Nunn H.S."/>
            <person name="Stevenson B.S."/>
            <person name="Bojanowski C.L."/>
            <person name="Crookes-Goodson W.J."/>
        </authorList>
    </citation>
    <scope>NUCLEOTIDE SEQUENCE [LARGE SCALE GENOMIC DNA]</scope>
    <source>
        <strain evidence="4 5">D216</strain>
    </source>
</reference>
<evidence type="ECO:0000256" key="1">
    <source>
        <dbReference type="ARBA" id="ARBA00004123"/>
    </source>
</evidence>
<dbReference type="GO" id="GO:0006351">
    <property type="term" value="P:DNA-templated transcription"/>
    <property type="evidence" value="ECO:0007669"/>
    <property type="project" value="InterPro"/>
</dbReference>
<dbReference type="InParanoid" id="A0A507B486"/>
<comment type="subcellular location">
    <subcellularLocation>
        <location evidence="1">Nucleus</location>
    </subcellularLocation>
</comment>
<name>A0A507B486_9PEZI</name>
<dbReference type="GeneID" id="41979445"/>
<keyword evidence="2" id="KW-0539">Nucleus</keyword>
<protein>
    <recommendedName>
        <fullName evidence="3">Xylanolytic transcriptional activator regulatory domain-containing protein</fullName>
    </recommendedName>
</protein>
<dbReference type="AlphaFoldDB" id="A0A507B486"/>
<keyword evidence="5" id="KW-1185">Reference proteome</keyword>
<evidence type="ECO:0000313" key="5">
    <source>
        <dbReference type="Proteomes" id="UP000319257"/>
    </source>
</evidence>
<comment type="caution">
    <text evidence="4">The sequence shown here is derived from an EMBL/GenBank/DDBJ whole genome shotgun (WGS) entry which is preliminary data.</text>
</comment>
<dbReference type="OrthoDB" id="410267at2759"/>
<proteinExistence type="predicted"/>